<dbReference type="PROSITE" id="PS50055">
    <property type="entry name" value="TYR_PHOSPHATASE_PTP"/>
    <property type="match status" value="1"/>
</dbReference>
<dbReference type="SUPFAM" id="SSF52799">
    <property type="entry name" value="(Phosphotyrosine protein) phosphatases II"/>
    <property type="match status" value="1"/>
</dbReference>
<evidence type="ECO:0000313" key="4">
    <source>
        <dbReference type="Proteomes" id="UP001153954"/>
    </source>
</evidence>
<sequence>MGSGNSKSLKCNKLIKLFNKPNVLEYLCDEHYKILNKKTQGTFDAWTSEENFRKNRYPDAPCFDHSRVILREGNCGDNINASHVDGFKHPNKFIVSQAPLAETILDWWKMILDQKCEIIVMLCKLVENGRSQCYRYWSPVEGTTLEMGSLKVKTIEVNSVFKNFQVTRIDVTHKEGGSLRLTHFLYEKWQEDYTFPEETDFLRLVLMIMTYDRLLVNRKLDNGCRMHSNGPIVVHCNSGLERAMTFCAVHIALYSFFKTGKFNLYSIVTNLRKQRYNCLADVNQYVFCYTVLLCYVELYLSY</sequence>
<keyword evidence="4" id="KW-1185">Reference proteome</keyword>
<dbReference type="AlphaFoldDB" id="A0AAU9TB81"/>
<comment type="caution">
    <text evidence="3">The sequence shown here is derived from an EMBL/GenBank/DDBJ whole genome shotgun (WGS) entry which is preliminary data.</text>
</comment>
<dbReference type="InterPro" id="IPR000242">
    <property type="entry name" value="PTP_cat"/>
</dbReference>
<evidence type="ECO:0008006" key="5">
    <source>
        <dbReference type="Google" id="ProtNLM"/>
    </source>
</evidence>
<dbReference type="GO" id="GO:0004725">
    <property type="term" value="F:protein tyrosine phosphatase activity"/>
    <property type="evidence" value="ECO:0007669"/>
    <property type="project" value="InterPro"/>
</dbReference>
<dbReference type="SMART" id="SM00194">
    <property type="entry name" value="PTPc"/>
    <property type="match status" value="1"/>
</dbReference>
<dbReference type="GO" id="GO:0048666">
    <property type="term" value="P:neuron development"/>
    <property type="evidence" value="ECO:0007669"/>
    <property type="project" value="UniProtKB-ARBA"/>
</dbReference>
<dbReference type="InterPro" id="IPR050348">
    <property type="entry name" value="Protein-Tyr_Phosphatase"/>
</dbReference>
<accession>A0AAU9TB81</accession>
<organism evidence="3 4">
    <name type="scientific">Euphydryas editha</name>
    <name type="common">Edith's checkerspot</name>
    <dbReference type="NCBI Taxonomy" id="104508"/>
    <lineage>
        <taxon>Eukaryota</taxon>
        <taxon>Metazoa</taxon>
        <taxon>Ecdysozoa</taxon>
        <taxon>Arthropoda</taxon>
        <taxon>Hexapoda</taxon>
        <taxon>Insecta</taxon>
        <taxon>Pterygota</taxon>
        <taxon>Neoptera</taxon>
        <taxon>Endopterygota</taxon>
        <taxon>Lepidoptera</taxon>
        <taxon>Glossata</taxon>
        <taxon>Ditrysia</taxon>
        <taxon>Papilionoidea</taxon>
        <taxon>Nymphalidae</taxon>
        <taxon>Nymphalinae</taxon>
        <taxon>Euphydryas</taxon>
    </lineage>
</organism>
<dbReference type="GO" id="GO:0009653">
    <property type="term" value="P:anatomical structure morphogenesis"/>
    <property type="evidence" value="ECO:0007669"/>
    <property type="project" value="UniProtKB-ARBA"/>
</dbReference>
<reference evidence="3" key="1">
    <citation type="submission" date="2022-03" db="EMBL/GenBank/DDBJ databases">
        <authorList>
            <person name="Tunstrom K."/>
        </authorList>
    </citation>
    <scope>NUCLEOTIDE SEQUENCE</scope>
</reference>
<evidence type="ECO:0000259" key="1">
    <source>
        <dbReference type="PROSITE" id="PS50055"/>
    </source>
</evidence>
<proteinExistence type="predicted"/>
<evidence type="ECO:0000313" key="3">
    <source>
        <dbReference type="EMBL" id="CAH2084239.1"/>
    </source>
</evidence>
<dbReference type="InterPro" id="IPR003595">
    <property type="entry name" value="Tyr_Pase_cat"/>
</dbReference>
<dbReference type="PANTHER" id="PTHR19134:SF534">
    <property type="entry name" value="LD27988P"/>
    <property type="match status" value="1"/>
</dbReference>
<dbReference type="PANTHER" id="PTHR19134">
    <property type="entry name" value="RECEPTOR-TYPE TYROSINE-PROTEIN PHOSPHATASE"/>
    <property type="match status" value="1"/>
</dbReference>
<dbReference type="SMART" id="SM00404">
    <property type="entry name" value="PTPc_motif"/>
    <property type="match status" value="1"/>
</dbReference>
<dbReference type="Pfam" id="PF00102">
    <property type="entry name" value="Y_phosphatase"/>
    <property type="match status" value="1"/>
</dbReference>
<gene>
    <name evidence="3" type="ORF">EEDITHA_LOCUS828</name>
</gene>
<dbReference type="PRINTS" id="PR00700">
    <property type="entry name" value="PRTYPHPHTASE"/>
</dbReference>
<dbReference type="PROSITE" id="PS50056">
    <property type="entry name" value="TYR_PHOSPHATASE_2"/>
    <property type="match status" value="1"/>
</dbReference>
<dbReference type="InterPro" id="IPR000387">
    <property type="entry name" value="Tyr_Pase_dom"/>
</dbReference>
<dbReference type="Gene3D" id="3.90.190.10">
    <property type="entry name" value="Protein tyrosine phosphatase superfamily"/>
    <property type="match status" value="1"/>
</dbReference>
<feature type="domain" description="Tyrosine specific protein phosphatases" evidence="2">
    <location>
        <begin position="199"/>
        <end position="286"/>
    </location>
</feature>
<feature type="domain" description="Tyrosine-protein phosphatase" evidence="1">
    <location>
        <begin position="28"/>
        <end position="295"/>
    </location>
</feature>
<protein>
    <recommendedName>
        <fullName evidence="5">Protein tyrosine phosphatase</fullName>
    </recommendedName>
</protein>
<dbReference type="Proteomes" id="UP001153954">
    <property type="component" value="Unassembled WGS sequence"/>
</dbReference>
<name>A0AAU9TB81_EUPED</name>
<evidence type="ECO:0000259" key="2">
    <source>
        <dbReference type="PROSITE" id="PS50056"/>
    </source>
</evidence>
<dbReference type="InterPro" id="IPR029021">
    <property type="entry name" value="Prot-tyrosine_phosphatase-like"/>
</dbReference>
<dbReference type="EMBL" id="CAKOGL010000002">
    <property type="protein sequence ID" value="CAH2084239.1"/>
    <property type="molecule type" value="Genomic_DNA"/>
</dbReference>